<feature type="region of interest" description="Disordered" evidence="1">
    <location>
        <begin position="230"/>
        <end position="250"/>
    </location>
</feature>
<keyword evidence="4" id="KW-1185">Reference proteome</keyword>
<feature type="transmembrane region" description="Helical" evidence="2">
    <location>
        <begin position="98"/>
        <end position="118"/>
    </location>
</feature>
<proteinExistence type="predicted"/>
<dbReference type="RefSeq" id="WP_210657561.1">
    <property type="nucleotide sequence ID" value="NZ_JAGKQQ010000001.1"/>
</dbReference>
<evidence type="ECO:0000256" key="2">
    <source>
        <dbReference type="SAM" id="Phobius"/>
    </source>
</evidence>
<organism evidence="3 4">
    <name type="scientific">Gemmata palustris</name>
    <dbReference type="NCBI Taxonomy" id="2822762"/>
    <lineage>
        <taxon>Bacteria</taxon>
        <taxon>Pseudomonadati</taxon>
        <taxon>Planctomycetota</taxon>
        <taxon>Planctomycetia</taxon>
        <taxon>Gemmatales</taxon>
        <taxon>Gemmataceae</taxon>
        <taxon>Gemmata</taxon>
    </lineage>
</organism>
<gene>
    <name evidence="3" type="ORF">J8F10_22250</name>
</gene>
<keyword evidence="2" id="KW-0812">Transmembrane</keyword>
<evidence type="ECO:0000256" key="1">
    <source>
        <dbReference type="SAM" id="MobiDB-lite"/>
    </source>
</evidence>
<dbReference type="EMBL" id="JAGKQQ010000001">
    <property type="protein sequence ID" value="MBP3957986.1"/>
    <property type="molecule type" value="Genomic_DNA"/>
</dbReference>
<name>A0ABS5BWC4_9BACT</name>
<protein>
    <recommendedName>
        <fullName evidence="5">Zinc-finger domain-containing protein</fullName>
    </recommendedName>
</protein>
<reference evidence="3 4" key="1">
    <citation type="submission" date="2021-04" db="EMBL/GenBank/DDBJ databases">
        <authorList>
            <person name="Ivanova A."/>
        </authorList>
    </citation>
    <scope>NUCLEOTIDE SEQUENCE [LARGE SCALE GENOMIC DNA]</scope>
    <source>
        <strain evidence="3 4">G18</strain>
    </source>
</reference>
<evidence type="ECO:0000313" key="4">
    <source>
        <dbReference type="Proteomes" id="UP000676565"/>
    </source>
</evidence>
<feature type="compositionally biased region" description="Basic and acidic residues" evidence="1">
    <location>
        <begin position="230"/>
        <end position="242"/>
    </location>
</feature>
<evidence type="ECO:0000313" key="3">
    <source>
        <dbReference type="EMBL" id="MBP3957986.1"/>
    </source>
</evidence>
<sequence>MNCQVVQNQILDLPNPRELPAVMLAHVAECAACQAWSQRAARLESLIEQLPVPPAPAEKKEALIGELLAADPVIRPMAVLAARPGLATSAGRFLQRNATYVGGLAAAVLVVVGGVWYANRPGPITTTATPEERHPLVEKLVARDIALARAETPAKRLEALSGMADDLASETRGMARVASAAELKELARQYDKVVKDGIVRQARELSQAPLVSAPEKRKLLDPLAAKLEADATEAEKLSREAPQDAQPTLKRIADTARQGARELAPAREGK</sequence>
<comment type="caution">
    <text evidence="3">The sequence shown here is derived from an EMBL/GenBank/DDBJ whole genome shotgun (WGS) entry which is preliminary data.</text>
</comment>
<keyword evidence="2" id="KW-0472">Membrane</keyword>
<dbReference type="Proteomes" id="UP000676565">
    <property type="component" value="Unassembled WGS sequence"/>
</dbReference>
<keyword evidence="2" id="KW-1133">Transmembrane helix</keyword>
<accession>A0ABS5BWC4</accession>
<evidence type="ECO:0008006" key="5">
    <source>
        <dbReference type="Google" id="ProtNLM"/>
    </source>
</evidence>